<proteinExistence type="inferred from homology"/>
<dbReference type="PANTHER" id="PTHR30068:SF4">
    <property type="entry name" value="URONATE ISOMERASE"/>
    <property type="match status" value="1"/>
</dbReference>
<gene>
    <name evidence="7 8" type="primary">uxaC</name>
    <name evidence="8" type="ORF">GJB61_19190</name>
</gene>
<comment type="catalytic activity">
    <reaction evidence="1 7">
        <text>D-glucuronate = D-fructuronate</text>
        <dbReference type="Rhea" id="RHEA:13049"/>
        <dbReference type="ChEBI" id="CHEBI:58720"/>
        <dbReference type="ChEBI" id="CHEBI:59863"/>
        <dbReference type="EC" id="5.3.1.12"/>
    </reaction>
</comment>
<evidence type="ECO:0000256" key="6">
    <source>
        <dbReference type="ARBA" id="ARBA00023235"/>
    </source>
</evidence>
<evidence type="ECO:0000256" key="4">
    <source>
        <dbReference type="ARBA" id="ARBA00012546"/>
    </source>
</evidence>
<accession>A0A7X2H7Y2</accession>
<dbReference type="AlphaFoldDB" id="A0A7X2H7Y2"/>
<dbReference type="GO" id="GO:0019698">
    <property type="term" value="P:D-galacturonate catabolic process"/>
    <property type="evidence" value="ECO:0007669"/>
    <property type="project" value="TreeGrafter"/>
</dbReference>
<dbReference type="UniPathway" id="UPA00246"/>
<organism evidence="8 9">
    <name type="scientific">Paenibacillus monticola</name>
    <dbReference type="NCBI Taxonomy" id="2666075"/>
    <lineage>
        <taxon>Bacteria</taxon>
        <taxon>Bacillati</taxon>
        <taxon>Bacillota</taxon>
        <taxon>Bacilli</taxon>
        <taxon>Bacillales</taxon>
        <taxon>Paenibacillaceae</taxon>
        <taxon>Paenibacillus</taxon>
    </lineage>
</organism>
<evidence type="ECO:0000313" key="9">
    <source>
        <dbReference type="Proteomes" id="UP000463051"/>
    </source>
</evidence>
<evidence type="ECO:0000256" key="2">
    <source>
        <dbReference type="ARBA" id="ARBA00004892"/>
    </source>
</evidence>
<comment type="caution">
    <text evidence="8">The sequence shown here is derived from an EMBL/GenBank/DDBJ whole genome shotgun (WGS) entry which is preliminary data.</text>
</comment>
<evidence type="ECO:0000256" key="7">
    <source>
        <dbReference type="HAMAP-Rule" id="MF_00675"/>
    </source>
</evidence>
<comment type="catalytic activity">
    <reaction evidence="7">
        <text>aldehydo-D-galacturonate = keto-D-tagaturonate</text>
        <dbReference type="Rhea" id="RHEA:27702"/>
        <dbReference type="ChEBI" id="CHEBI:12952"/>
        <dbReference type="ChEBI" id="CHEBI:17886"/>
    </reaction>
</comment>
<dbReference type="Gene3D" id="1.10.2020.10">
    <property type="entry name" value="uronate isomerase, domain 2, chain A"/>
    <property type="match status" value="1"/>
</dbReference>
<comment type="pathway">
    <text evidence="2 7">Carbohydrate metabolism; pentose and glucuronate interconversion.</text>
</comment>
<dbReference type="Pfam" id="PF02614">
    <property type="entry name" value="UxaC"/>
    <property type="match status" value="1"/>
</dbReference>
<dbReference type="InterPro" id="IPR032466">
    <property type="entry name" value="Metal_Hydrolase"/>
</dbReference>
<dbReference type="EC" id="5.3.1.12" evidence="4 7"/>
<dbReference type="RefSeq" id="WP_154120614.1">
    <property type="nucleotide sequence ID" value="NZ_WJXB01000007.1"/>
</dbReference>
<dbReference type="Proteomes" id="UP000463051">
    <property type="component" value="Unassembled WGS sequence"/>
</dbReference>
<dbReference type="Gene3D" id="3.20.20.140">
    <property type="entry name" value="Metal-dependent hydrolases"/>
    <property type="match status" value="1"/>
</dbReference>
<dbReference type="HAMAP" id="MF_00675">
    <property type="entry name" value="UxaC"/>
    <property type="match status" value="1"/>
</dbReference>
<dbReference type="GO" id="GO:0042840">
    <property type="term" value="P:D-glucuronate catabolic process"/>
    <property type="evidence" value="ECO:0007669"/>
    <property type="project" value="TreeGrafter"/>
</dbReference>
<sequence>MTSSFIHENWLLTSKSAQILYHDYAKEMPIYDFHSHLNPAEIAVNKQFLNISDLALSGDHYKWRALRWLGVEERLITGDASDKDKFMTWARSVPDMLGNPLFHWTHLELVRYFGINELLNAETAESIWERCNEQLQGEGLRTNGILKQFNVQVVCTTDDPTDSLEHHSAIAKDDRIQTTVAPTFRPDRLLDIRHGQFNEYVSLLGEVSGTQVTDYIQFINAIAARVDYFHTHGCRLSDHGFGELLFISTDENEVAGIFNRVQQGEAVSEEEVIKFQSFTLIQLGHLYHSYGWSMQLHIGAIRNNNSRMFAVSGKDSGYDSILDFNMARQLNALLSELDGSGQLPKTIVYTLNPSQYEMIATTIGNFQGVGIKGKVQLGSGWWFHDQKDGMLQQLKALSSIGLISTFVGMLTDSRSFLSFTRHEYFRRILCNLFGTWMEEGDLPRDYAYVGRTIENICYNNADAYFGIK</sequence>
<comment type="similarity">
    <text evidence="3 7">Belongs to the metallo-dependent hydrolases superfamily. Uronate isomerase family.</text>
</comment>
<evidence type="ECO:0000256" key="1">
    <source>
        <dbReference type="ARBA" id="ARBA00001165"/>
    </source>
</evidence>
<dbReference type="NCBIfam" id="NF002794">
    <property type="entry name" value="PRK02925.1"/>
    <property type="match status" value="1"/>
</dbReference>
<evidence type="ECO:0000256" key="5">
    <source>
        <dbReference type="ARBA" id="ARBA00020555"/>
    </source>
</evidence>
<dbReference type="InterPro" id="IPR003766">
    <property type="entry name" value="Uronate_isomerase"/>
</dbReference>
<dbReference type="PANTHER" id="PTHR30068">
    <property type="entry name" value="URONATE ISOMERASE"/>
    <property type="match status" value="1"/>
</dbReference>
<keyword evidence="6 7" id="KW-0413">Isomerase</keyword>
<dbReference type="EMBL" id="WJXB01000007">
    <property type="protein sequence ID" value="MRN55108.1"/>
    <property type="molecule type" value="Genomic_DNA"/>
</dbReference>
<dbReference type="SUPFAM" id="SSF51556">
    <property type="entry name" value="Metallo-dependent hydrolases"/>
    <property type="match status" value="1"/>
</dbReference>
<evidence type="ECO:0000313" key="8">
    <source>
        <dbReference type="EMBL" id="MRN55108.1"/>
    </source>
</evidence>
<reference evidence="8 9" key="1">
    <citation type="submission" date="2019-11" db="EMBL/GenBank/DDBJ databases">
        <title>Paenibacillus monticola sp. nov., a novel PGPR strain isolated from mountain sample in China.</title>
        <authorList>
            <person name="Zhao Q."/>
            <person name="Li H.-P."/>
            <person name="Zhang J.-L."/>
        </authorList>
    </citation>
    <scope>NUCLEOTIDE SEQUENCE [LARGE SCALE GENOMIC DNA]</scope>
    <source>
        <strain evidence="8 9">LC-T2</strain>
    </source>
</reference>
<dbReference type="GO" id="GO:0008880">
    <property type="term" value="F:glucuronate isomerase activity"/>
    <property type="evidence" value="ECO:0007669"/>
    <property type="project" value="UniProtKB-UniRule"/>
</dbReference>
<name>A0A7X2H7Y2_9BACL</name>
<keyword evidence="9" id="KW-1185">Reference proteome</keyword>
<evidence type="ECO:0000256" key="3">
    <source>
        <dbReference type="ARBA" id="ARBA00008397"/>
    </source>
</evidence>
<protein>
    <recommendedName>
        <fullName evidence="5 7">Uronate isomerase</fullName>
        <ecNumber evidence="4 7">5.3.1.12</ecNumber>
    </recommendedName>
    <alternativeName>
        <fullName evidence="7">Glucuronate isomerase</fullName>
    </alternativeName>
    <alternativeName>
        <fullName evidence="7">Uronic isomerase</fullName>
    </alternativeName>
</protein>